<accession>A0A2Z6S172</accession>
<proteinExistence type="predicted"/>
<name>A0A2Z6S172_9GLOM</name>
<gene>
    <name evidence="1" type="ORF">RclHR1_08600006</name>
</gene>
<comment type="caution">
    <text evidence="1">The sequence shown here is derived from an EMBL/GenBank/DDBJ whole genome shotgun (WGS) entry which is preliminary data.</text>
</comment>
<dbReference type="EMBL" id="BEXD01004271">
    <property type="protein sequence ID" value="GBC09108.1"/>
    <property type="molecule type" value="Genomic_DNA"/>
</dbReference>
<protein>
    <submittedName>
        <fullName evidence="1">Uncharacterized protein</fullName>
    </submittedName>
</protein>
<evidence type="ECO:0000313" key="2">
    <source>
        <dbReference type="Proteomes" id="UP000247702"/>
    </source>
</evidence>
<keyword evidence="2" id="KW-1185">Reference proteome</keyword>
<dbReference type="Proteomes" id="UP000247702">
    <property type="component" value="Unassembled WGS sequence"/>
</dbReference>
<dbReference type="AlphaFoldDB" id="A0A2Z6S172"/>
<reference evidence="1 2" key="1">
    <citation type="submission" date="2017-11" db="EMBL/GenBank/DDBJ databases">
        <title>The genome of Rhizophagus clarus HR1 reveals common genetic basis of auxotrophy among arbuscular mycorrhizal fungi.</title>
        <authorList>
            <person name="Kobayashi Y."/>
        </authorList>
    </citation>
    <scope>NUCLEOTIDE SEQUENCE [LARGE SCALE GENOMIC DNA]</scope>
    <source>
        <strain evidence="1 2">HR1</strain>
    </source>
</reference>
<organism evidence="1 2">
    <name type="scientific">Rhizophagus clarus</name>
    <dbReference type="NCBI Taxonomy" id="94130"/>
    <lineage>
        <taxon>Eukaryota</taxon>
        <taxon>Fungi</taxon>
        <taxon>Fungi incertae sedis</taxon>
        <taxon>Mucoromycota</taxon>
        <taxon>Glomeromycotina</taxon>
        <taxon>Glomeromycetes</taxon>
        <taxon>Glomerales</taxon>
        <taxon>Glomeraceae</taxon>
        <taxon>Rhizophagus</taxon>
    </lineage>
</organism>
<sequence length="109" mass="12675">MTFGLIDVSLPNGKQWRLFSSCSSFIQDQPRTPPHRIVSSGVTFWSKRMEKCQLNIHLPKQMNAQISALFCRREKFLKRCVIIILMFVNGRKHIHAVIVLRNLIIAKKL</sequence>
<evidence type="ECO:0000313" key="1">
    <source>
        <dbReference type="EMBL" id="GBC09108.1"/>
    </source>
</evidence>